<protein>
    <submittedName>
        <fullName evidence="1">Uncharacterized protein</fullName>
    </submittedName>
</protein>
<keyword evidence="2" id="KW-1185">Reference proteome</keyword>
<sequence length="84" mass="8740">MTDKRHAIGMPAEGEKSCFPKAARCRFHLVNDTGSRVVVLDGHARNSGAARIRSRTCSNAAAKSLADGCRDALAGGGALHAHAI</sequence>
<accession>A0A0B4XGH1</accession>
<evidence type="ECO:0000313" key="1">
    <source>
        <dbReference type="EMBL" id="AJD46176.1"/>
    </source>
</evidence>
<organism evidence="1 2">
    <name type="scientific">Rhizobium gallicum bv. gallicum R602sp</name>
    <dbReference type="NCBI Taxonomy" id="1041138"/>
    <lineage>
        <taxon>Bacteria</taxon>
        <taxon>Pseudomonadati</taxon>
        <taxon>Pseudomonadota</taxon>
        <taxon>Alphaproteobacteria</taxon>
        <taxon>Hyphomicrobiales</taxon>
        <taxon>Rhizobiaceae</taxon>
        <taxon>Rhizobium/Agrobacterium group</taxon>
        <taxon>Rhizobium</taxon>
    </lineage>
</organism>
<dbReference type="EMBL" id="CP006880">
    <property type="protein sequence ID" value="AJD46176.1"/>
    <property type="molecule type" value="Genomic_DNA"/>
</dbReference>
<gene>
    <name evidence="1" type="ORF">RGR602_PC02156</name>
</gene>
<keyword evidence="1" id="KW-0614">Plasmid</keyword>
<dbReference type="HOGENOM" id="CLU_2525211_0_0_5"/>
<dbReference type="AlphaFoldDB" id="A0A0B4XGH1"/>
<evidence type="ECO:0000313" key="2">
    <source>
        <dbReference type="Proteomes" id="UP000031368"/>
    </source>
</evidence>
<name>A0A0B4XGH1_9HYPH</name>
<proteinExistence type="predicted"/>
<geneLocation type="plasmid" evidence="1 2">
    <name>pRgalR602c</name>
</geneLocation>
<dbReference type="Proteomes" id="UP000031368">
    <property type="component" value="Plasmid pRgalR602c"/>
</dbReference>
<dbReference type="KEGG" id="rga:RGR602_PC02156"/>
<reference evidence="1 2" key="1">
    <citation type="submission" date="2013-11" db="EMBL/GenBank/DDBJ databases">
        <title>Complete genome sequence of Rhizobium gallicum bv. gallicum R602.</title>
        <authorList>
            <person name="Bustos P."/>
            <person name="Santamaria R.I."/>
            <person name="Lozano L."/>
            <person name="Acosta J.L."/>
            <person name="Ormeno-Orrillo E."/>
            <person name="Rogel M.A."/>
            <person name="Romero D."/>
            <person name="Cevallos M.A."/>
            <person name="Martinez-Romero E."/>
            <person name="Gonzalez V."/>
        </authorList>
    </citation>
    <scope>NUCLEOTIDE SEQUENCE [LARGE SCALE GENOMIC DNA]</scope>
    <source>
        <strain evidence="1 2">R602</strain>
        <plasmid evidence="1 2">pRgalR602c</plasmid>
    </source>
</reference>